<accession>A0A0L6UTP0</accession>
<dbReference type="STRING" id="27349.A0A0L6UTP0"/>
<keyword evidence="2" id="KW-1185">Reference proteome</keyword>
<gene>
    <name evidence="1" type="ORF">VP01_3773g1</name>
</gene>
<name>A0A0L6UTP0_9BASI</name>
<proteinExistence type="predicted"/>
<evidence type="ECO:0000313" key="1">
    <source>
        <dbReference type="EMBL" id="KNZ51893.1"/>
    </source>
</evidence>
<reference evidence="1 2" key="1">
    <citation type="submission" date="2015-08" db="EMBL/GenBank/DDBJ databases">
        <title>Next Generation Sequencing and Analysis of the Genome of Puccinia sorghi L Schw, the Causal Agent of Maize Common Rust.</title>
        <authorList>
            <person name="Rochi L."/>
            <person name="Burguener G."/>
            <person name="Darino M."/>
            <person name="Turjanski A."/>
            <person name="Kreff E."/>
            <person name="Dieguez M.J."/>
            <person name="Sacco F."/>
        </authorList>
    </citation>
    <scope>NUCLEOTIDE SEQUENCE [LARGE SCALE GENOMIC DNA]</scope>
    <source>
        <strain evidence="1 2">RO10H11247</strain>
    </source>
</reference>
<comment type="caution">
    <text evidence="1">The sequence shown here is derived from an EMBL/GenBank/DDBJ whole genome shotgun (WGS) entry which is preliminary data.</text>
</comment>
<organism evidence="1 2">
    <name type="scientific">Puccinia sorghi</name>
    <dbReference type="NCBI Taxonomy" id="27349"/>
    <lineage>
        <taxon>Eukaryota</taxon>
        <taxon>Fungi</taxon>
        <taxon>Dikarya</taxon>
        <taxon>Basidiomycota</taxon>
        <taxon>Pucciniomycotina</taxon>
        <taxon>Pucciniomycetes</taxon>
        <taxon>Pucciniales</taxon>
        <taxon>Pucciniaceae</taxon>
        <taxon>Puccinia</taxon>
    </lineage>
</organism>
<dbReference type="AlphaFoldDB" id="A0A0L6UTP0"/>
<protein>
    <submittedName>
        <fullName evidence="1">Uncharacterized protein</fullName>
    </submittedName>
</protein>
<sequence length="277" mass="30232">MLPSADPNQLNLALAGGDCKGVTAGSSVIPKRPQRYASPPKYTSVTAKKIAKAKRKLAREHSAIPAHLIIISPSIEPISTKPLIQLPQHGNLSRNCILTQGQNPQFILDVHSFSTPPTPTFVTLSQIISDLYQMALNRLDNKTNTNLLGGSMRGIGFCQGSDAGKSGDLKPTMILLLNGYAHSPTALGMATTKLQRNPNWHQKTWRAFKDDNNFAGNTMVILTLGHMLSFPIFKIPLDFPSLPLPMTLATVWFLPDTMPSFVRFSAQDGEEMKEGLS</sequence>
<dbReference type="EMBL" id="LAVV01008805">
    <property type="protein sequence ID" value="KNZ51893.1"/>
    <property type="molecule type" value="Genomic_DNA"/>
</dbReference>
<evidence type="ECO:0000313" key="2">
    <source>
        <dbReference type="Proteomes" id="UP000037035"/>
    </source>
</evidence>
<dbReference type="OrthoDB" id="2514304at2759"/>
<dbReference type="Proteomes" id="UP000037035">
    <property type="component" value="Unassembled WGS sequence"/>
</dbReference>
<dbReference type="VEuPathDB" id="FungiDB:VP01_3773g1"/>